<protein>
    <submittedName>
        <fullName evidence="3">LAGLIDADG homing endonuclease</fullName>
    </submittedName>
</protein>
<keyword evidence="3" id="KW-0255">Endonuclease</keyword>
<name>A0A5B9RC91_9AGAM</name>
<dbReference type="GO" id="GO:0004519">
    <property type="term" value="F:endonuclease activity"/>
    <property type="evidence" value="ECO:0007669"/>
    <property type="project" value="UniProtKB-KW"/>
</dbReference>
<evidence type="ECO:0000256" key="1">
    <source>
        <dbReference type="ARBA" id="ARBA00002670"/>
    </source>
</evidence>
<reference evidence="3" key="1">
    <citation type="journal article" date="2019" name="Genome Biol. Evol.">
        <title>Evidence of extensive intraspecific noncoding reshuffling in a 169-kb mitochondrial genome of a basidiomycetous fungus.</title>
        <authorList>
            <person name="Lee H.H."/>
            <person name="Ke H.M."/>
            <person name="Lin C.I."/>
            <person name="Lee T.J."/>
            <person name="Chung C.L."/>
            <person name="Tsai I.J."/>
        </authorList>
    </citation>
    <scope>NUCLEOTIDE SEQUENCE</scope>
    <source>
        <strain evidence="3">BCRC 35384</strain>
    </source>
</reference>
<dbReference type="InterPro" id="IPR004860">
    <property type="entry name" value="LAGLIDADG_dom"/>
</dbReference>
<evidence type="ECO:0000313" key="3">
    <source>
        <dbReference type="EMBL" id="QEG57013.1"/>
    </source>
</evidence>
<gene>
    <name evidence="3" type="ORF">PPIT_000117</name>
</gene>
<accession>A0A5B9RC91</accession>
<comment type="function">
    <text evidence="1">Mitochondrial DNA endonuclease involved in intron homing.</text>
</comment>
<keyword evidence="3" id="KW-0540">Nuclease</keyword>
<reference evidence="3" key="2">
    <citation type="submission" date="2019-03" db="EMBL/GenBank/DDBJ databases">
        <authorList>
            <person name="Lee H.-H."/>
            <person name="Tsai I.J."/>
        </authorList>
    </citation>
    <scope>NUCLEOTIDE SEQUENCE</scope>
    <source>
        <strain evidence="3">BCRC 35384</strain>
    </source>
</reference>
<sequence>MWGKIHITLDTIIYLLFEMKKRDIKDINYLHFLAGFVEGEGSMSVSVSVNDKFKYGVSIQPVFNVTQHKNGMSILNSFKELFEGDLSQLNPVLLIYVFILWKGIKT</sequence>
<dbReference type="AlphaFoldDB" id="A0A5B9RC91"/>
<proteinExistence type="predicted"/>
<keyword evidence="3" id="KW-0378">Hydrolase</keyword>
<evidence type="ECO:0000259" key="2">
    <source>
        <dbReference type="Pfam" id="PF00961"/>
    </source>
</evidence>
<organism evidence="3">
    <name type="scientific">Porodaedalea pini</name>
    <dbReference type="NCBI Taxonomy" id="108901"/>
    <lineage>
        <taxon>Eukaryota</taxon>
        <taxon>Fungi</taxon>
        <taxon>Dikarya</taxon>
        <taxon>Basidiomycota</taxon>
        <taxon>Agaricomycotina</taxon>
        <taxon>Agaricomycetes</taxon>
        <taxon>Hymenochaetales</taxon>
        <taxon>Hymenochaetaceae</taxon>
        <taxon>Porodaedalea</taxon>
    </lineage>
</organism>
<keyword evidence="3" id="KW-0496">Mitochondrion</keyword>
<feature type="domain" description="Homing endonuclease LAGLIDADG" evidence="2">
    <location>
        <begin position="33"/>
        <end position="88"/>
    </location>
</feature>
<geneLocation type="mitochondrion" evidence="3"/>
<dbReference type="SUPFAM" id="SSF55608">
    <property type="entry name" value="Homing endonucleases"/>
    <property type="match status" value="1"/>
</dbReference>
<dbReference type="EMBL" id="MK623257">
    <property type="protein sequence ID" value="QEG57013.1"/>
    <property type="molecule type" value="Genomic_DNA"/>
</dbReference>
<dbReference type="InterPro" id="IPR027434">
    <property type="entry name" value="Homing_endonucl"/>
</dbReference>
<dbReference type="Gene3D" id="3.10.28.10">
    <property type="entry name" value="Homing endonucleases"/>
    <property type="match status" value="1"/>
</dbReference>
<dbReference type="Pfam" id="PF00961">
    <property type="entry name" value="LAGLIDADG_1"/>
    <property type="match status" value="1"/>
</dbReference>